<reference evidence="4 5" key="1">
    <citation type="submission" date="2019-03" db="EMBL/GenBank/DDBJ databases">
        <authorList>
            <person name="Sebastian G."/>
            <person name="Baumann P."/>
            <person name="Ruckert C."/>
            <person name="Kalinowski J."/>
            <person name="Nebel B."/>
            <person name="Takors R."/>
            <person name="Blombach B."/>
        </authorList>
    </citation>
    <scope>NUCLEOTIDE SEQUENCE [LARGE SCALE GENOMIC DNA]</scope>
    <source>
        <strain evidence="4 5">DSM 1084</strain>
    </source>
</reference>
<keyword evidence="2 4" id="KW-0808">Transferase</keyword>
<dbReference type="GO" id="GO:0016757">
    <property type="term" value="F:glycosyltransferase activity"/>
    <property type="evidence" value="ECO:0007669"/>
    <property type="project" value="UniProtKB-KW"/>
</dbReference>
<dbReference type="EMBL" id="CP037867">
    <property type="protein sequence ID" value="QBM28188.1"/>
    <property type="molecule type" value="Genomic_DNA"/>
</dbReference>
<dbReference type="EC" id="2.4.-.-" evidence="4"/>
<dbReference type="PANTHER" id="PTHR12526:SF510">
    <property type="entry name" value="D-INOSITOL 3-PHOSPHATE GLYCOSYLTRANSFERASE"/>
    <property type="match status" value="1"/>
</dbReference>
<name>A0A4P6X0Z4_HYDPS</name>
<dbReference type="CDD" id="cd03801">
    <property type="entry name" value="GT4_PimA-like"/>
    <property type="match status" value="1"/>
</dbReference>
<sequence length="416" mass="46576">MPLQRYAMPEAPTPRAAAAPAWRLVVLSSLPGIRSAEGHWLLPAKFVNGMKQYVERWTGTVVVGLQAGHEPSGDLDNRQWNPSELPFEVRIVDFRELAGNGGPLLRRSILLVTPNHLLYGLGQRCREQGGLLVANTELTLTTQLQIARSVHGWGLSLLKTRLWLLLNHRRALAEIRSAQGLQCNGTPTFEAFGRHNPTPLLYFDNRVASELCATPKEIEARCEALSRRRRLRLMYSGRLHPIKGVDHLVPLARRLRDRNIDFELRIAGDGPLRATLEAQIAQHSLHEQVRLLGTLDFHDQLMPMLRQEIDLFVCPHLQGDPSCTYLETLCAGVPIVGYANEAWRGLQRLSSAGRVCALGRPGALADEIEGLSTNLDALKALAMSAREFAIQHVFEVEFERRIVHLQRLCEAAELRT</sequence>
<dbReference type="KEGG" id="hpse:HPF_10860"/>
<protein>
    <submittedName>
        <fullName evidence="4">Glycosyltransferase EpsF</fullName>
        <ecNumber evidence="4">2.4.-.-</ecNumber>
    </submittedName>
</protein>
<evidence type="ECO:0000259" key="3">
    <source>
        <dbReference type="Pfam" id="PF00534"/>
    </source>
</evidence>
<dbReference type="AlphaFoldDB" id="A0A4P6X0Z4"/>
<evidence type="ECO:0000313" key="4">
    <source>
        <dbReference type="EMBL" id="QBM28188.1"/>
    </source>
</evidence>
<organism evidence="4 5">
    <name type="scientific">Hydrogenophaga pseudoflava</name>
    <name type="common">Pseudomonas carboxydoflava</name>
    <dbReference type="NCBI Taxonomy" id="47421"/>
    <lineage>
        <taxon>Bacteria</taxon>
        <taxon>Pseudomonadati</taxon>
        <taxon>Pseudomonadota</taxon>
        <taxon>Betaproteobacteria</taxon>
        <taxon>Burkholderiales</taxon>
        <taxon>Comamonadaceae</taxon>
        <taxon>Hydrogenophaga</taxon>
    </lineage>
</organism>
<keyword evidence="1 4" id="KW-0328">Glycosyltransferase</keyword>
<dbReference type="Gene3D" id="3.40.50.2000">
    <property type="entry name" value="Glycogen Phosphorylase B"/>
    <property type="match status" value="1"/>
</dbReference>
<dbReference type="PANTHER" id="PTHR12526">
    <property type="entry name" value="GLYCOSYLTRANSFERASE"/>
    <property type="match status" value="1"/>
</dbReference>
<accession>A0A4P6X0Z4</accession>
<feature type="domain" description="Glycosyl transferase family 1" evidence="3">
    <location>
        <begin position="230"/>
        <end position="386"/>
    </location>
</feature>
<evidence type="ECO:0000256" key="2">
    <source>
        <dbReference type="ARBA" id="ARBA00022679"/>
    </source>
</evidence>
<dbReference type="InterPro" id="IPR001296">
    <property type="entry name" value="Glyco_trans_1"/>
</dbReference>
<keyword evidence="5" id="KW-1185">Reference proteome</keyword>
<evidence type="ECO:0000256" key="1">
    <source>
        <dbReference type="ARBA" id="ARBA00022676"/>
    </source>
</evidence>
<dbReference type="Pfam" id="PF00534">
    <property type="entry name" value="Glycos_transf_1"/>
    <property type="match status" value="1"/>
</dbReference>
<dbReference type="Proteomes" id="UP000293912">
    <property type="component" value="Chromosome"/>
</dbReference>
<proteinExistence type="predicted"/>
<gene>
    <name evidence="4" type="primary">epsF1</name>
    <name evidence="4" type="ORF">HPF_10860</name>
</gene>
<dbReference type="SUPFAM" id="SSF53756">
    <property type="entry name" value="UDP-Glycosyltransferase/glycogen phosphorylase"/>
    <property type="match status" value="1"/>
</dbReference>
<evidence type="ECO:0000313" key="5">
    <source>
        <dbReference type="Proteomes" id="UP000293912"/>
    </source>
</evidence>